<dbReference type="AlphaFoldDB" id="A0A4C1ZDC8"/>
<keyword evidence="3" id="KW-1185">Reference proteome</keyword>
<evidence type="ECO:0000313" key="3">
    <source>
        <dbReference type="Proteomes" id="UP000299102"/>
    </source>
</evidence>
<dbReference type="Proteomes" id="UP000299102">
    <property type="component" value="Unassembled WGS sequence"/>
</dbReference>
<name>A0A4C1ZDC8_EUMVA</name>
<proteinExistence type="predicted"/>
<gene>
    <name evidence="2" type="ORF">EVAR_97246_1</name>
</gene>
<accession>A0A4C1ZDC8</accession>
<evidence type="ECO:0000256" key="1">
    <source>
        <dbReference type="SAM" id="MobiDB-lite"/>
    </source>
</evidence>
<feature type="region of interest" description="Disordered" evidence="1">
    <location>
        <begin position="48"/>
        <end position="72"/>
    </location>
</feature>
<organism evidence="2 3">
    <name type="scientific">Eumeta variegata</name>
    <name type="common">Bagworm moth</name>
    <name type="synonym">Eumeta japonica</name>
    <dbReference type="NCBI Taxonomy" id="151549"/>
    <lineage>
        <taxon>Eukaryota</taxon>
        <taxon>Metazoa</taxon>
        <taxon>Ecdysozoa</taxon>
        <taxon>Arthropoda</taxon>
        <taxon>Hexapoda</taxon>
        <taxon>Insecta</taxon>
        <taxon>Pterygota</taxon>
        <taxon>Neoptera</taxon>
        <taxon>Endopterygota</taxon>
        <taxon>Lepidoptera</taxon>
        <taxon>Glossata</taxon>
        <taxon>Ditrysia</taxon>
        <taxon>Tineoidea</taxon>
        <taxon>Psychidae</taxon>
        <taxon>Oiketicinae</taxon>
        <taxon>Eumeta</taxon>
    </lineage>
</organism>
<protein>
    <submittedName>
        <fullName evidence="2">Uncharacterized protein</fullName>
    </submittedName>
</protein>
<comment type="caution">
    <text evidence="2">The sequence shown here is derived from an EMBL/GenBank/DDBJ whole genome shotgun (WGS) entry which is preliminary data.</text>
</comment>
<reference evidence="2 3" key="1">
    <citation type="journal article" date="2019" name="Commun. Biol.">
        <title>The bagworm genome reveals a unique fibroin gene that provides high tensile strength.</title>
        <authorList>
            <person name="Kono N."/>
            <person name="Nakamura H."/>
            <person name="Ohtoshi R."/>
            <person name="Tomita M."/>
            <person name="Numata K."/>
            <person name="Arakawa K."/>
        </authorList>
    </citation>
    <scope>NUCLEOTIDE SEQUENCE [LARGE SCALE GENOMIC DNA]</scope>
</reference>
<evidence type="ECO:0000313" key="2">
    <source>
        <dbReference type="EMBL" id="GBP85750.1"/>
    </source>
</evidence>
<dbReference type="EMBL" id="BGZK01001757">
    <property type="protein sequence ID" value="GBP85750.1"/>
    <property type="molecule type" value="Genomic_DNA"/>
</dbReference>
<sequence length="72" mass="8477">MVRSIQKNIPLKSWYFKQVWKIRKNIYTKATCGLYWWWTAREPNFSTPDLGGKPGPMPGGMFRGRPNSHFTD</sequence>